<gene>
    <name evidence="3" type="ORF">DX873_08445</name>
</gene>
<reference evidence="3 4" key="1">
    <citation type="submission" date="2018-08" db="EMBL/GenBank/DDBJ databases">
        <title>Muricauda nanhaiensis sp. nov., isolated from seawater of the South China Sea.</title>
        <authorList>
            <person name="Dang Y."/>
        </authorList>
    </citation>
    <scope>NUCLEOTIDE SEQUENCE [LARGE SCALE GENOMIC DNA]</scope>
    <source>
        <strain evidence="3 4">SM1704</strain>
    </source>
</reference>
<comment type="caution">
    <text evidence="3">The sequence shown here is derived from an EMBL/GenBank/DDBJ whole genome shotgun (WGS) entry which is preliminary data.</text>
</comment>
<evidence type="ECO:0000259" key="2">
    <source>
        <dbReference type="PROSITE" id="PS50206"/>
    </source>
</evidence>
<dbReference type="AlphaFoldDB" id="A0A371JPM4"/>
<organism evidence="3 4">
    <name type="scientific">Flagellimonas nanhaiensis</name>
    <dbReference type="NCBI Taxonomy" id="2292706"/>
    <lineage>
        <taxon>Bacteria</taxon>
        <taxon>Pseudomonadati</taxon>
        <taxon>Bacteroidota</taxon>
        <taxon>Flavobacteriia</taxon>
        <taxon>Flavobacteriales</taxon>
        <taxon>Flavobacteriaceae</taxon>
        <taxon>Flagellimonas</taxon>
    </lineage>
</organism>
<name>A0A371JPM4_9FLAO</name>
<keyword evidence="4" id="KW-1185">Reference proteome</keyword>
<feature type="chain" id="PRO_5016580683" evidence="1">
    <location>
        <begin position="20"/>
        <end position="172"/>
    </location>
</feature>
<accession>A0A371JPM4</accession>
<dbReference type="EMBL" id="QTJX01000002">
    <property type="protein sequence ID" value="RDY59406.1"/>
    <property type="molecule type" value="Genomic_DNA"/>
</dbReference>
<evidence type="ECO:0000256" key="1">
    <source>
        <dbReference type="SAM" id="SignalP"/>
    </source>
</evidence>
<proteinExistence type="predicted"/>
<evidence type="ECO:0000313" key="4">
    <source>
        <dbReference type="Proteomes" id="UP000261828"/>
    </source>
</evidence>
<dbReference type="Gene3D" id="3.40.250.10">
    <property type="entry name" value="Rhodanese-like domain"/>
    <property type="match status" value="1"/>
</dbReference>
<dbReference type="PROSITE" id="PS50206">
    <property type="entry name" value="RHODANESE_3"/>
    <property type="match status" value="1"/>
</dbReference>
<feature type="domain" description="Rhodanese" evidence="2">
    <location>
        <begin position="45"/>
        <end position="136"/>
    </location>
</feature>
<dbReference type="SUPFAM" id="SSF52821">
    <property type="entry name" value="Rhodanese/Cell cycle control phosphatase"/>
    <property type="match status" value="1"/>
</dbReference>
<dbReference type="OrthoDB" id="598065at2"/>
<dbReference type="Proteomes" id="UP000261828">
    <property type="component" value="Unassembled WGS sequence"/>
</dbReference>
<dbReference type="PANTHER" id="PTHR43031">
    <property type="entry name" value="FAD-DEPENDENT OXIDOREDUCTASE"/>
    <property type="match status" value="1"/>
</dbReference>
<dbReference type="InterPro" id="IPR050229">
    <property type="entry name" value="GlpE_sulfurtransferase"/>
</dbReference>
<dbReference type="RefSeq" id="WP_116184021.1">
    <property type="nucleotide sequence ID" value="NZ_QTJX01000002.1"/>
</dbReference>
<dbReference type="PANTHER" id="PTHR43031:SF7">
    <property type="entry name" value="NITRIC OXIDE REDUCTASE FLRD-NAD(+) REDUCTASE"/>
    <property type="match status" value="1"/>
</dbReference>
<dbReference type="Pfam" id="PF00581">
    <property type="entry name" value="Rhodanese"/>
    <property type="match status" value="1"/>
</dbReference>
<dbReference type="InterPro" id="IPR036873">
    <property type="entry name" value="Rhodanese-like_dom_sf"/>
</dbReference>
<protein>
    <submittedName>
        <fullName evidence="3">Rhodanese-like domain-containing protein</fullName>
    </submittedName>
</protein>
<keyword evidence="1" id="KW-0732">Signal</keyword>
<dbReference type="SMART" id="SM00450">
    <property type="entry name" value="RHOD"/>
    <property type="match status" value="1"/>
</dbReference>
<dbReference type="InterPro" id="IPR001763">
    <property type="entry name" value="Rhodanese-like_dom"/>
</dbReference>
<dbReference type="CDD" id="cd00158">
    <property type="entry name" value="RHOD"/>
    <property type="match status" value="1"/>
</dbReference>
<feature type="signal peptide" evidence="1">
    <location>
        <begin position="1"/>
        <end position="19"/>
    </location>
</feature>
<sequence length="172" mass="19472">MRLLSILTLCIVINFASCAQNSIPNVLEKYNEHTVDYISVEELHKIDTIVLLDARESEEYMVSNLKNSVWVGHKTFEVDNVKKTIPNPDTPIVVYCSIGVRSEEIGEKLKKAGFSNVKNLYGGIFAWKNNGFPVYDSQGEDTEKVHAYSKYWGSLLTNADKVYTDKTKTVDK</sequence>
<evidence type="ECO:0000313" key="3">
    <source>
        <dbReference type="EMBL" id="RDY59406.1"/>
    </source>
</evidence>
<dbReference type="NCBIfam" id="NF045521">
    <property type="entry name" value="rhoda_near_glyco"/>
    <property type="match status" value="1"/>
</dbReference>